<dbReference type="Proteomes" id="UP000051012">
    <property type="component" value="Unassembled WGS sequence"/>
</dbReference>
<comment type="caution">
    <text evidence="1">The sequence shown here is derived from an EMBL/GenBank/DDBJ whole genome shotgun (WGS) entry which is preliminary data.</text>
</comment>
<gene>
    <name evidence="1" type="ORF">AMJ52_06235</name>
</gene>
<sequence length="452" mass="52045">MSEKTDHENEILWKIMPHHVGIVLLCVGQCFANNINVEFSGNTFYSSHYLMTNTRTLRTEHDVENLIQSVLTRYSNAGFPFCRIVPEIVYSDSIVEKIILNVDEGERVKITDYIVDIQGKTEVGAIKKIARLQTNEYFSSKEIGYSKDILLKTGAFDEISDNILSRDGKHYVLFTVTEKKSDYLIAYGSFGKNTFDDNDYNFGFSFSSVNLLGTLRRLEFRYEYKKLFSLQFTEPILIAPSIFGLQFSLSTYDSVRLAEFSGTFTAPLGHYFNVSLTTGVEAVSYYNDDVDDRHHIDNVVGVGMGMDYTTRNWSCIQNINFKYLFREHDRRSVKYNGTFNIIALVIRPHYYWVQTDSFEYFDYFRIGGSKDMRGYLDEEFIARKALWANIEYKEFFIFPMIDIGLIGDDVKYSYGFGIGAESDFANASLMFAWPRGGAWGDGKVHLVFEKGF</sequence>
<reference evidence="1 2" key="1">
    <citation type="journal article" date="2015" name="Microbiome">
        <title>Genomic resolution of linkages in carbon, nitrogen, and sulfur cycling among widespread estuary sediment bacteria.</title>
        <authorList>
            <person name="Baker B.J."/>
            <person name="Lazar C.S."/>
            <person name="Teske A.P."/>
            <person name="Dick G.J."/>
        </authorList>
    </citation>
    <scope>NUCLEOTIDE SEQUENCE [LARGE SCALE GENOMIC DNA]</scope>
    <source>
        <strain evidence="1">DG_78</strain>
    </source>
</reference>
<dbReference type="EMBL" id="LJNI01000073">
    <property type="protein sequence ID" value="KPJ72457.1"/>
    <property type="molecule type" value="Genomic_DNA"/>
</dbReference>
<dbReference type="Gene3D" id="2.40.160.50">
    <property type="entry name" value="membrane protein fhac: a member of the omp85/tpsb transporter family"/>
    <property type="match status" value="1"/>
</dbReference>
<evidence type="ECO:0000313" key="2">
    <source>
        <dbReference type="Proteomes" id="UP000051012"/>
    </source>
</evidence>
<dbReference type="Gene3D" id="3.10.20.310">
    <property type="entry name" value="membrane protein fhac"/>
    <property type="match status" value="1"/>
</dbReference>
<protein>
    <recommendedName>
        <fullName evidence="3">POTRA domain-containing protein</fullName>
    </recommendedName>
</protein>
<name>A0A0S7YE56_UNCT6</name>
<proteinExistence type="predicted"/>
<organism evidence="1 2">
    <name type="scientific">candidate division TA06 bacterium DG_78</name>
    <dbReference type="NCBI Taxonomy" id="1703772"/>
    <lineage>
        <taxon>Bacteria</taxon>
        <taxon>Bacteria division TA06</taxon>
    </lineage>
</organism>
<dbReference type="AlphaFoldDB" id="A0A0S7YE56"/>
<evidence type="ECO:0000313" key="1">
    <source>
        <dbReference type="EMBL" id="KPJ72457.1"/>
    </source>
</evidence>
<evidence type="ECO:0008006" key="3">
    <source>
        <dbReference type="Google" id="ProtNLM"/>
    </source>
</evidence>
<accession>A0A0S7YE56</accession>